<sequence length="316" mass="35388">MSEPQWSDAAIVSARGPRNSVVLDRPYAMLVEPEYSAAGLVEDVATVFLSNRECVFRCLMCDLWKNTTEVPMPAGAVVRQVQHAIEELPGAQHIKLYNSGNFFDSKAFPRGDLPEIASLVARYRTVIIENHPKLCNDKVIAFRDQCGTQLEVAMGLETSHAPTLSRLNKQMTTADFSKACGFLRKHEIRIRAFVLLRPPWTTESEGVQRAIESVRFAFENGVECCAVIPTRAGNGIMDRLQESGDFQPPVLSSLESVLEETLAWRAGRVFADLWDLQRFSKCDNCFNSRYQRLQQMNLLQTVQPTVICNACSPGKV</sequence>
<evidence type="ECO:0000259" key="1">
    <source>
        <dbReference type="SMART" id="SM00729"/>
    </source>
</evidence>
<dbReference type="SFLD" id="SFLDS00029">
    <property type="entry name" value="Radical_SAM"/>
    <property type="match status" value="1"/>
</dbReference>
<dbReference type="InterPro" id="IPR005909">
    <property type="entry name" value="RaSEA"/>
</dbReference>
<dbReference type="Proteomes" id="UP001158067">
    <property type="component" value="Unassembled WGS sequence"/>
</dbReference>
<dbReference type="RefSeq" id="WP_283433699.1">
    <property type="nucleotide sequence ID" value="NZ_FXUG01000009.1"/>
</dbReference>
<evidence type="ECO:0000313" key="3">
    <source>
        <dbReference type="Proteomes" id="UP001158067"/>
    </source>
</evidence>
<proteinExistence type="predicted"/>
<feature type="domain" description="Elp3/MiaA/NifB-like radical SAM core" evidence="1">
    <location>
        <begin position="44"/>
        <end position="260"/>
    </location>
</feature>
<protein>
    <recommendedName>
        <fullName evidence="1">Elp3/MiaA/NifB-like radical SAM core domain-containing protein</fullName>
    </recommendedName>
</protein>
<keyword evidence="3" id="KW-1185">Reference proteome</keyword>
<evidence type="ECO:0000313" key="2">
    <source>
        <dbReference type="EMBL" id="SMP65647.1"/>
    </source>
</evidence>
<dbReference type="EMBL" id="FXUG01000009">
    <property type="protein sequence ID" value="SMP65647.1"/>
    <property type="molecule type" value="Genomic_DNA"/>
</dbReference>
<dbReference type="InterPro" id="IPR058240">
    <property type="entry name" value="rSAM_sf"/>
</dbReference>
<dbReference type="InterPro" id="IPR007197">
    <property type="entry name" value="rSAM"/>
</dbReference>
<accession>A0ABY1QBD4</accession>
<gene>
    <name evidence="2" type="ORF">SAMN06265222_109117</name>
</gene>
<organism evidence="2 3">
    <name type="scientific">Neorhodopirellula lusitana</name>
    <dbReference type="NCBI Taxonomy" id="445327"/>
    <lineage>
        <taxon>Bacteria</taxon>
        <taxon>Pseudomonadati</taxon>
        <taxon>Planctomycetota</taxon>
        <taxon>Planctomycetia</taxon>
        <taxon>Pirellulales</taxon>
        <taxon>Pirellulaceae</taxon>
        <taxon>Neorhodopirellula</taxon>
    </lineage>
</organism>
<name>A0ABY1QBD4_9BACT</name>
<dbReference type="PIRSF" id="PIRSF004954">
    <property type="entry name" value="Radical_SAM"/>
    <property type="match status" value="1"/>
</dbReference>
<dbReference type="SUPFAM" id="SSF102114">
    <property type="entry name" value="Radical SAM enzymes"/>
    <property type="match status" value="1"/>
</dbReference>
<comment type="caution">
    <text evidence="2">The sequence shown here is derived from an EMBL/GenBank/DDBJ whole genome shotgun (WGS) entry which is preliminary data.</text>
</comment>
<reference evidence="2 3" key="1">
    <citation type="submission" date="2017-05" db="EMBL/GenBank/DDBJ databases">
        <authorList>
            <person name="Varghese N."/>
            <person name="Submissions S."/>
        </authorList>
    </citation>
    <scope>NUCLEOTIDE SEQUENCE [LARGE SCALE GENOMIC DNA]</scope>
    <source>
        <strain evidence="2 3">DSM 25457</strain>
    </source>
</reference>
<dbReference type="InterPro" id="IPR006638">
    <property type="entry name" value="Elp3/MiaA/NifB-like_rSAM"/>
</dbReference>
<dbReference type="SMART" id="SM00729">
    <property type="entry name" value="Elp3"/>
    <property type="match status" value="1"/>
</dbReference>